<feature type="region of interest" description="Disordered" evidence="1">
    <location>
        <begin position="1"/>
        <end position="24"/>
    </location>
</feature>
<gene>
    <name evidence="2" type="ORF">Psest_0546</name>
</gene>
<dbReference type="KEGG" id="psh:Psest_0546"/>
<proteinExistence type="predicted"/>
<protein>
    <submittedName>
        <fullName evidence="2">Uncharacterized protein</fullName>
    </submittedName>
</protein>
<dbReference type="STRING" id="644801.Psest_0546"/>
<feature type="region of interest" description="Disordered" evidence="1">
    <location>
        <begin position="199"/>
        <end position="221"/>
    </location>
</feature>
<reference evidence="2 3" key="1">
    <citation type="submission" date="2011-10" db="EMBL/GenBank/DDBJ databases">
        <title>Complete sequence of chromosome of Pseudomonas stutzeri RCH2.</title>
        <authorList>
            <consortium name="US DOE Joint Genome Institute"/>
            <person name="Lucas S."/>
            <person name="Han J."/>
            <person name="Lapidus A."/>
            <person name="Cheng J.-F."/>
            <person name="Goodwin L."/>
            <person name="Pitluck S."/>
            <person name="Peters L."/>
            <person name="Ovchinnikova G."/>
            <person name="Zeytun A."/>
            <person name="Lu M."/>
            <person name="Detter J.C."/>
            <person name="Han C."/>
            <person name="Tapia R."/>
            <person name="Land M."/>
            <person name="Hauser L."/>
            <person name="Kyrpides N."/>
            <person name="Ivanova N."/>
            <person name="Pagani I."/>
            <person name="Chakraborty R."/>
            <person name="Arkin A."/>
            <person name="Dehal P."/>
            <person name="Wall J."/>
            <person name="Hazen T."/>
            <person name="Woyke T."/>
        </authorList>
    </citation>
    <scope>NUCLEOTIDE SEQUENCE [LARGE SCALE GENOMIC DNA]</scope>
    <source>
        <strain evidence="2 3">RCH2</strain>
    </source>
</reference>
<accession>L0GEJ6</accession>
<name>L0GEJ6_STUST</name>
<dbReference type="HOGENOM" id="CLU_1249768_0_0_6"/>
<evidence type="ECO:0000313" key="3">
    <source>
        <dbReference type="Proteomes" id="UP000010820"/>
    </source>
</evidence>
<dbReference type="Proteomes" id="UP000010820">
    <property type="component" value="Chromosome"/>
</dbReference>
<evidence type="ECO:0000313" key="2">
    <source>
        <dbReference type="EMBL" id="AGA85153.1"/>
    </source>
</evidence>
<dbReference type="EMBL" id="CP003071">
    <property type="protein sequence ID" value="AGA85153.1"/>
    <property type="molecule type" value="Genomic_DNA"/>
</dbReference>
<evidence type="ECO:0000256" key="1">
    <source>
        <dbReference type="SAM" id="MobiDB-lite"/>
    </source>
</evidence>
<organism evidence="2 3">
    <name type="scientific">Stutzerimonas stutzeri RCH2</name>
    <dbReference type="NCBI Taxonomy" id="644801"/>
    <lineage>
        <taxon>Bacteria</taxon>
        <taxon>Pseudomonadati</taxon>
        <taxon>Pseudomonadota</taxon>
        <taxon>Gammaproteobacteria</taxon>
        <taxon>Pseudomonadales</taxon>
        <taxon>Pseudomonadaceae</taxon>
        <taxon>Stutzerimonas</taxon>
    </lineage>
</organism>
<sequence length="221" mass="24478">MSGSSPPLQCAPVGASAAHEPAGHSWRTVFTEPMRRNLGRETVGFLHECRRSALSSARATGCASHGALLFFARAKKSKQKKARPCIRPCATRRVRSLHRRSRGRLTRAIHGPLSLSPHPCGSSPYATIPLTLLKGNWVLPVRPWMEKRMRVQRNVGWKTAQHFPPQATTKFSPDHGGLLFKTVGKLRVTHPTDFASLRAPRQHPLRINPKAVTPPSRGEHP</sequence>
<dbReference type="AlphaFoldDB" id="L0GEJ6"/>